<evidence type="ECO:0000313" key="3">
    <source>
        <dbReference type="Proteomes" id="UP000240490"/>
    </source>
</evidence>
<dbReference type="GO" id="GO:0004518">
    <property type="term" value="F:nuclease activity"/>
    <property type="evidence" value="ECO:0007669"/>
    <property type="project" value="InterPro"/>
</dbReference>
<accession>A0A2R6AUB8</accession>
<dbReference type="SUPFAM" id="SSF103256">
    <property type="entry name" value="Hypothetical protein TM0160"/>
    <property type="match status" value="1"/>
</dbReference>
<dbReference type="PANTHER" id="PTHR15160">
    <property type="entry name" value="VON HIPPEL-LINDAU PROTEIN"/>
    <property type="match status" value="1"/>
</dbReference>
<name>A0A2R6AUB8_9ARCH</name>
<protein>
    <recommendedName>
        <fullName evidence="1">BFN domain-containing protein</fullName>
    </recommendedName>
</protein>
<dbReference type="EMBL" id="NEXJ01000103">
    <property type="protein sequence ID" value="PSN89928.1"/>
    <property type="molecule type" value="Genomic_DNA"/>
</dbReference>
<dbReference type="PROSITE" id="PS51658">
    <property type="entry name" value="BFN"/>
    <property type="match status" value="1"/>
</dbReference>
<reference evidence="2 3" key="1">
    <citation type="submission" date="2017-04" db="EMBL/GenBank/DDBJ databases">
        <title>Novel microbial lineages endemic to geothermal iron-oxide mats fill important gaps in the evolutionary history of Archaea.</title>
        <authorList>
            <person name="Jay Z.J."/>
            <person name="Beam J.P."/>
            <person name="Dlakic M."/>
            <person name="Rusch D.B."/>
            <person name="Kozubal M.A."/>
            <person name="Inskeep W.P."/>
        </authorList>
    </citation>
    <scope>NUCLEOTIDE SEQUENCE [LARGE SCALE GENOMIC DNA]</scope>
    <source>
        <strain evidence="2">ECH_B_SAG-M15</strain>
    </source>
</reference>
<sequence length="158" mass="17919">MFTYEEGIRVSVLGVYRVKMREGREGDVVFLVDERENRVLPIWIGESEAMSIQMVMRGEKPPRPLTHDLLVGILEVTGFEVDRIKIDGLIKDTYTSSLYIRNLSTGKTLRVDSRPSDAIAVALRVGCEIFVDNSLGDQMLPRDRFRFPDQEGGTQPND</sequence>
<dbReference type="Gene3D" id="3.10.690.10">
    <property type="entry name" value="Bifunctional nuclease domain"/>
    <property type="match status" value="1"/>
</dbReference>
<dbReference type="InterPro" id="IPR003729">
    <property type="entry name" value="Bi_nuclease_dom"/>
</dbReference>
<dbReference type="PANTHER" id="PTHR15160:SF1">
    <property type="entry name" value="VON HIPPEL-LINDAU DISEASE TUMOR SUPPRESSOR"/>
    <property type="match status" value="1"/>
</dbReference>
<dbReference type="InterPro" id="IPR036104">
    <property type="entry name" value="BFN_sf"/>
</dbReference>
<proteinExistence type="predicted"/>
<comment type="caution">
    <text evidence="2">The sequence shown here is derived from an EMBL/GenBank/DDBJ whole genome shotgun (WGS) entry which is preliminary data.</text>
</comment>
<dbReference type="AlphaFoldDB" id="A0A2R6AUB8"/>
<evidence type="ECO:0000259" key="1">
    <source>
        <dbReference type="PROSITE" id="PS51658"/>
    </source>
</evidence>
<organism evidence="2 3">
    <name type="scientific">Candidatus Marsarchaeota G2 archaeon ECH_B_SAG-M15</name>
    <dbReference type="NCBI Taxonomy" id="1978162"/>
    <lineage>
        <taxon>Archaea</taxon>
        <taxon>Candidatus Marsarchaeota</taxon>
        <taxon>Candidatus Marsarchaeota group 2</taxon>
    </lineage>
</organism>
<evidence type="ECO:0000313" key="2">
    <source>
        <dbReference type="EMBL" id="PSN89928.1"/>
    </source>
</evidence>
<dbReference type="Proteomes" id="UP000240490">
    <property type="component" value="Unassembled WGS sequence"/>
</dbReference>
<dbReference type="Pfam" id="PF02577">
    <property type="entry name" value="BFN_dom"/>
    <property type="match status" value="1"/>
</dbReference>
<gene>
    <name evidence="2" type="ORF">B9Q08_05915</name>
</gene>
<feature type="domain" description="BFN" evidence="1">
    <location>
        <begin position="7"/>
        <end position="143"/>
    </location>
</feature>